<evidence type="ECO:0000313" key="3">
    <source>
        <dbReference type="Proteomes" id="UP001589613"/>
    </source>
</evidence>
<evidence type="ECO:0000313" key="2">
    <source>
        <dbReference type="EMBL" id="MFB9733338.1"/>
    </source>
</evidence>
<accession>A0ABV5V694</accession>
<reference evidence="2 3" key="1">
    <citation type="submission" date="2024-09" db="EMBL/GenBank/DDBJ databases">
        <authorList>
            <person name="Sun Q."/>
            <person name="Mori K."/>
        </authorList>
    </citation>
    <scope>NUCLEOTIDE SEQUENCE [LARGE SCALE GENOMIC DNA]</scope>
    <source>
        <strain evidence="2 3">JCM 12763</strain>
    </source>
</reference>
<evidence type="ECO:0000256" key="1">
    <source>
        <dbReference type="SAM" id="MobiDB-lite"/>
    </source>
</evidence>
<dbReference type="Proteomes" id="UP001589613">
    <property type="component" value="Unassembled WGS sequence"/>
</dbReference>
<feature type="region of interest" description="Disordered" evidence="1">
    <location>
        <begin position="53"/>
        <end position="130"/>
    </location>
</feature>
<feature type="non-terminal residue" evidence="2">
    <location>
        <position position="216"/>
    </location>
</feature>
<sequence length="216" mass="22098">ALLLHGTLPLPDQPGDPDQVTIEDISALAALLEGLPAATLNVITPWHLLPGTSTTGRDGSGGHEHPHRCSTTPCPAAPPPPRPGQPDGPPGTATTDDPARATSPPEEPSDQASPTAPVTGPPLTGPPGDGQEEVLLAVAQATGTTPAFLHAPDVADLITTPGTTLHRLVIDPLDGRCVERSTTAYQPDAHMRAQAHAADGTCRAPGCTRPAIYTQL</sequence>
<protein>
    <submittedName>
        <fullName evidence="2">Uncharacterized protein</fullName>
    </submittedName>
</protein>
<organism evidence="2 3">
    <name type="scientific">Ornithinimicrobium kibberense</name>
    <dbReference type="NCBI Taxonomy" id="282060"/>
    <lineage>
        <taxon>Bacteria</taxon>
        <taxon>Bacillati</taxon>
        <taxon>Actinomycetota</taxon>
        <taxon>Actinomycetes</taxon>
        <taxon>Micrococcales</taxon>
        <taxon>Ornithinimicrobiaceae</taxon>
        <taxon>Ornithinimicrobium</taxon>
    </lineage>
</organism>
<gene>
    <name evidence="2" type="ORF">ACFFN0_14920</name>
</gene>
<dbReference type="EMBL" id="JBHMAX010000030">
    <property type="protein sequence ID" value="MFB9733338.1"/>
    <property type="molecule type" value="Genomic_DNA"/>
</dbReference>
<name>A0ABV5V694_9MICO</name>
<feature type="compositionally biased region" description="Pro residues" evidence="1">
    <location>
        <begin position="75"/>
        <end position="89"/>
    </location>
</feature>
<feature type="non-terminal residue" evidence="2">
    <location>
        <position position="1"/>
    </location>
</feature>
<keyword evidence="3" id="KW-1185">Reference proteome</keyword>
<comment type="caution">
    <text evidence="2">The sequence shown here is derived from an EMBL/GenBank/DDBJ whole genome shotgun (WGS) entry which is preliminary data.</text>
</comment>
<proteinExistence type="predicted"/>